<comment type="caution">
    <text evidence="3">The sequence shown here is derived from an EMBL/GenBank/DDBJ whole genome shotgun (WGS) entry which is preliminary data.</text>
</comment>
<evidence type="ECO:0000256" key="1">
    <source>
        <dbReference type="SAM" id="MobiDB-lite"/>
    </source>
</evidence>
<keyword evidence="4" id="KW-1185">Reference proteome</keyword>
<feature type="chain" id="PRO_5046375232" description="SH3 domain-containing protein" evidence="2">
    <location>
        <begin position="23"/>
        <end position="300"/>
    </location>
</feature>
<dbReference type="RefSeq" id="WP_344239281.1">
    <property type="nucleotide sequence ID" value="NZ_BAAAHH010000006.1"/>
</dbReference>
<evidence type="ECO:0000256" key="2">
    <source>
        <dbReference type="SAM" id="SignalP"/>
    </source>
</evidence>
<feature type="region of interest" description="Disordered" evidence="1">
    <location>
        <begin position="116"/>
        <end position="146"/>
    </location>
</feature>
<dbReference type="EMBL" id="BAAAHH010000006">
    <property type="protein sequence ID" value="GAA0946300.1"/>
    <property type="molecule type" value="Genomic_DNA"/>
</dbReference>
<dbReference type="Proteomes" id="UP001500665">
    <property type="component" value="Unassembled WGS sequence"/>
</dbReference>
<evidence type="ECO:0000313" key="3">
    <source>
        <dbReference type="EMBL" id="GAA0946300.1"/>
    </source>
</evidence>
<reference evidence="4" key="1">
    <citation type="journal article" date="2019" name="Int. J. Syst. Evol. Microbiol.">
        <title>The Global Catalogue of Microorganisms (GCM) 10K type strain sequencing project: providing services to taxonomists for standard genome sequencing and annotation.</title>
        <authorList>
            <consortium name="The Broad Institute Genomics Platform"/>
            <consortium name="The Broad Institute Genome Sequencing Center for Infectious Disease"/>
            <person name="Wu L."/>
            <person name="Ma J."/>
        </authorList>
    </citation>
    <scope>NUCLEOTIDE SEQUENCE [LARGE SCALE GENOMIC DNA]</scope>
    <source>
        <strain evidence="4">JCM 10696</strain>
    </source>
</reference>
<keyword evidence="2" id="KW-0732">Signal</keyword>
<accession>A0ABP4B587</accession>
<evidence type="ECO:0008006" key="5">
    <source>
        <dbReference type="Google" id="ProtNLM"/>
    </source>
</evidence>
<organism evidence="3 4">
    <name type="scientific">Actinocorallia libanotica</name>
    <dbReference type="NCBI Taxonomy" id="46162"/>
    <lineage>
        <taxon>Bacteria</taxon>
        <taxon>Bacillati</taxon>
        <taxon>Actinomycetota</taxon>
        <taxon>Actinomycetes</taxon>
        <taxon>Streptosporangiales</taxon>
        <taxon>Thermomonosporaceae</taxon>
        <taxon>Actinocorallia</taxon>
    </lineage>
</organism>
<feature type="signal peptide" evidence="2">
    <location>
        <begin position="1"/>
        <end position="22"/>
    </location>
</feature>
<gene>
    <name evidence="3" type="ORF">GCM10009550_20830</name>
</gene>
<evidence type="ECO:0000313" key="4">
    <source>
        <dbReference type="Proteomes" id="UP001500665"/>
    </source>
</evidence>
<name>A0ABP4B587_9ACTN</name>
<feature type="compositionally biased region" description="Pro residues" evidence="1">
    <location>
        <begin position="132"/>
        <end position="144"/>
    </location>
</feature>
<proteinExistence type="predicted"/>
<protein>
    <recommendedName>
        <fullName evidence="5">SH3 domain-containing protein</fullName>
    </recommendedName>
</protein>
<sequence>MTKRKTVAAAAAAGMLAGTAFALSPPASARAADGVIGRAAGDPSVNIRRAPEGEIIGTAPLNKRFRTLCWTAGAGSHTGWGGTNKLWDKVADLDTGAEIGYIADVWLDTGADVTGQVPECGSRNAPDSAPVETPPPPAAPPPAPETVGTGARACVFVASVGASRLGHVGWAVRDPGSGDWLYGSTDSVGGSGFIPPGHDNGSWYRTTTSEAEVRKGFKRHDRNYDGYRCINGSVGTFPVAKAQAQFNIRAGYWVLGNNCLDHTLSILRAYGETRIPPAQMTVLPNVWIDTLLLWEPKNRP</sequence>